<comment type="caution">
    <text evidence="11">The sequence shown here is derived from an EMBL/GenBank/DDBJ whole genome shotgun (WGS) entry which is preliminary data.</text>
</comment>
<keyword evidence="8 9" id="KW-0012">Acyltransferase</keyword>
<reference evidence="11" key="1">
    <citation type="submission" date="2020-09" db="EMBL/GenBank/DDBJ databases">
        <title>Taishania pollutisoli gen. nov., sp. nov., Isolated from Tetrabromobisphenol A-Contaminated Soil.</title>
        <authorList>
            <person name="Chen Q."/>
        </authorList>
    </citation>
    <scope>NUCLEOTIDE SEQUENCE</scope>
    <source>
        <strain evidence="11">CZZ-1</strain>
    </source>
</reference>
<evidence type="ECO:0000256" key="7">
    <source>
        <dbReference type="ARBA" id="ARBA00023136"/>
    </source>
</evidence>
<protein>
    <recommendedName>
        <fullName evidence="9">Apolipoprotein N-acyltransferase</fullName>
        <shortName evidence="9">ALP N-acyltransferase</shortName>
        <ecNumber evidence="9">2.3.1.269</ecNumber>
    </recommendedName>
</protein>
<dbReference type="SUPFAM" id="SSF56317">
    <property type="entry name" value="Carbon-nitrogen hydrolase"/>
    <property type="match status" value="1"/>
</dbReference>
<keyword evidence="4 9" id="KW-0808">Transferase</keyword>
<evidence type="ECO:0000256" key="2">
    <source>
        <dbReference type="ARBA" id="ARBA00010065"/>
    </source>
</evidence>
<feature type="transmembrane region" description="Helical" evidence="9">
    <location>
        <begin position="152"/>
        <end position="174"/>
    </location>
</feature>
<dbReference type="GO" id="GO:0016410">
    <property type="term" value="F:N-acyltransferase activity"/>
    <property type="evidence" value="ECO:0007669"/>
    <property type="project" value="UniProtKB-UniRule"/>
</dbReference>
<dbReference type="GO" id="GO:0042158">
    <property type="term" value="P:lipoprotein biosynthetic process"/>
    <property type="evidence" value="ECO:0007669"/>
    <property type="project" value="UniProtKB-UniRule"/>
</dbReference>
<dbReference type="InterPro" id="IPR003010">
    <property type="entry name" value="C-N_Hydrolase"/>
</dbReference>
<evidence type="ECO:0000313" key="12">
    <source>
        <dbReference type="Proteomes" id="UP000652681"/>
    </source>
</evidence>
<gene>
    <name evidence="9 11" type="primary">lnt</name>
    <name evidence="11" type="ORF">H9Y05_10110</name>
</gene>
<dbReference type="PANTHER" id="PTHR38686:SF1">
    <property type="entry name" value="APOLIPOPROTEIN N-ACYLTRANSFERASE"/>
    <property type="match status" value="1"/>
</dbReference>
<comment type="subcellular location">
    <subcellularLocation>
        <location evidence="1 9">Cell membrane</location>
        <topology evidence="1 9">Multi-pass membrane protein</topology>
    </subcellularLocation>
</comment>
<dbReference type="GO" id="GO:0005886">
    <property type="term" value="C:plasma membrane"/>
    <property type="evidence" value="ECO:0007669"/>
    <property type="project" value="UniProtKB-SubCell"/>
</dbReference>
<feature type="transmembrane region" description="Helical" evidence="9">
    <location>
        <begin position="12"/>
        <end position="43"/>
    </location>
</feature>
<feature type="transmembrane region" description="Helical" evidence="9">
    <location>
        <begin position="55"/>
        <end position="77"/>
    </location>
</feature>
<feature type="transmembrane region" description="Helical" evidence="9">
    <location>
        <begin position="195"/>
        <end position="213"/>
    </location>
</feature>
<dbReference type="RefSeq" id="WP_216714210.1">
    <property type="nucleotide sequence ID" value="NZ_JACVEL010000006.1"/>
</dbReference>
<dbReference type="Proteomes" id="UP000652681">
    <property type="component" value="Unassembled WGS sequence"/>
</dbReference>
<dbReference type="InterPro" id="IPR036526">
    <property type="entry name" value="C-N_Hydrolase_sf"/>
</dbReference>
<dbReference type="AlphaFoldDB" id="A0A8J6PJJ6"/>
<evidence type="ECO:0000256" key="6">
    <source>
        <dbReference type="ARBA" id="ARBA00022989"/>
    </source>
</evidence>
<keyword evidence="12" id="KW-1185">Reference proteome</keyword>
<comment type="catalytic activity">
    <reaction evidence="9">
        <text>N-terminal S-1,2-diacyl-sn-glyceryl-L-cysteinyl-[lipoprotein] + a glycerophospholipid = N-acyl-S-1,2-diacyl-sn-glyceryl-L-cysteinyl-[lipoprotein] + a 2-acyl-sn-glycero-3-phospholipid + H(+)</text>
        <dbReference type="Rhea" id="RHEA:48228"/>
        <dbReference type="Rhea" id="RHEA-COMP:14681"/>
        <dbReference type="Rhea" id="RHEA-COMP:14684"/>
        <dbReference type="ChEBI" id="CHEBI:15378"/>
        <dbReference type="ChEBI" id="CHEBI:136912"/>
        <dbReference type="ChEBI" id="CHEBI:140656"/>
        <dbReference type="ChEBI" id="CHEBI:140657"/>
        <dbReference type="ChEBI" id="CHEBI:140660"/>
        <dbReference type="EC" id="2.3.1.269"/>
    </reaction>
</comment>
<dbReference type="PROSITE" id="PS50263">
    <property type="entry name" value="CN_HYDROLASE"/>
    <property type="match status" value="1"/>
</dbReference>
<proteinExistence type="inferred from homology"/>
<dbReference type="PANTHER" id="PTHR38686">
    <property type="entry name" value="APOLIPOPROTEIN N-ACYLTRANSFERASE"/>
    <property type="match status" value="1"/>
</dbReference>
<feature type="transmembrane region" description="Helical" evidence="9">
    <location>
        <begin position="507"/>
        <end position="526"/>
    </location>
</feature>
<organism evidence="11 12">
    <name type="scientific">Taishania pollutisoli</name>
    <dbReference type="NCBI Taxonomy" id="2766479"/>
    <lineage>
        <taxon>Bacteria</taxon>
        <taxon>Pseudomonadati</taxon>
        <taxon>Bacteroidota</taxon>
        <taxon>Flavobacteriia</taxon>
        <taxon>Flavobacteriales</taxon>
        <taxon>Crocinitomicaceae</taxon>
        <taxon>Taishania</taxon>
    </lineage>
</organism>
<feature type="domain" description="CN hydrolase" evidence="10">
    <location>
        <begin position="228"/>
        <end position="494"/>
    </location>
</feature>
<evidence type="ECO:0000259" key="10">
    <source>
        <dbReference type="PROSITE" id="PS50263"/>
    </source>
</evidence>
<comment type="function">
    <text evidence="9">Catalyzes the phospholipid dependent N-acylation of the N-terminal cysteine of apolipoprotein, the last step in lipoprotein maturation.</text>
</comment>
<dbReference type="HAMAP" id="MF_01148">
    <property type="entry name" value="Lnt"/>
    <property type="match status" value="1"/>
</dbReference>
<keyword evidence="6 9" id="KW-1133">Transmembrane helix</keyword>
<dbReference type="UniPathway" id="UPA00666"/>
<evidence type="ECO:0000256" key="8">
    <source>
        <dbReference type="ARBA" id="ARBA00023315"/>
    </source>
</evidence>
<evidence type="ECO:0000256" key="5">
    <source>
        <dbReference type="ARBA" id="ARBA00022692"/>
    </source>
</evidence>
<accession>A0A8J6PJJ6</accession>
<evidence type="ECO:0000256" key="9">
    <source>
        <dbReference type="HAMAP-Rule" id="MF_01148"/>
    </source>
</evidence>
<evidence type="ECO:0000256" key="3">
    <source>
        <dbReference type="ARBA" id="ARBA00022475"/>
    </source>
</evidence>
<keyword evidence="5 9" id="KW-0812">Transmembrane</keyword>
<keyword evidence="7 9" id="KW-0472">Membrane</keyword>
<dbReference type="CDD" id="cd07571">
    <property type="entry name" value="ALP_N-acyl_transferase"/>
    <property type="match status" value="1"/>
</dbReference>
<feature type="transmembrane region" description="Helical" evidence="9">
    <location>
        <begin position="83"/>
        <end position="102"/>
    </location>
</feature>
<comment type="similarity">
    <text evidence="2 9">Belongs to the CN hydrolase family. Apolipoprotein N-acyltransferase subfamily.</text>
</comment>
<dbReference type="Gene3D" id="3.60.110.10">
    <property type="entry name" value="Carbon-nitrogen hydrolase"/>
    <property type="match status" value="1"/>
</dbReference>
<evidence type="ECO:0000313" key="11">
    <source>
        <dbReference type="EMBL" id="MBC9812824.1"/>
    </source>
</evidence>
<dbReference type="Pfam" id="PF20154">
    <property type="entry name" value="LNT_N"/>
    <property type="match status" value="1"/>
</dbReference>
<comment type="pathway">
    <text evidence="9">Protein modification; lipoprotein biosynthesis (N-acyl transfer).</text>
</comment>
<keyword evidence="3 9" id="KW-1003">Cell membrane</keyword>
<evidence type="ECO:0000256" key="4">
    <source>
        <dbReference type="ARBA" id="ARBA00022679"/>
    </source>
</evidence>
<dbReference type="EMBL" id="JACVEL010000006">
    <property type="protein sequence ID" value="MBC9812824.1"/>
    <property type="molecule type" value="Genomic_DNA"/>
</dbReference>
<dbReference type="InterPro" id="IPR004563">
    <property type="entry name" value="Apolipo_AcylTrfase"/>
</dbReference>
<dbReference type="NCBIfam" id="TIGR00546">
    <property type="entry name" value="lnt"/>
    <property type="match status" value="1"/>
</dbReference>
<sequence length="537" mass="60939">MRLTRVQRYLFSILSGVLMVLSFPYTGSLTPVIFLAWIPLLLVEDTVSSQRYKSWKVFIQSYFTFLIYNIGATWWIWNADLNGAIMAFLLNSLLMALAFLLFHIIKKRLGSRIGYAAFLTVWIGFEFLHYHWELSWPWLTMGNVFSITPSWVQWYEYTGVLGGSLWVLGVNLLIFKLIRNYLSASQNRKLNPKAIAVPVIVFLFPLSMSLWMYSVAEDEGIAAEVVVTQPNIDPYQKFTTIGPAQQLYRIADIADNAITDRTKLVIAPETAIPVSFDEAVINYDPGYEILKERMENWGNTQLLIGASTERRFEKKVSRAAKKDPYGGTGFVEFYNSSLLMGNEIQPKIIHKSKLVLGAEKVPFSHWFPFLEDMSINLGGTSGTLGVEPQPKNITNGFFPFTPSICYESIYGEFTARQTRLGSKAIFIITNDGWWGDTPGYKQHFSFARLRAIENRKSVARSANTGTSGFINQRGDVVQSSKWWTITALKGNVFLNEKKTLYMRTGDILGRVAFVSSVVILLFAIFGNTMRQKKLKSV</sequence>
<feature type="transmembrane region" description="Helical" evidence="9">
    <location>
        <begin position="114"/>
        <end position="132"/>
    </location>
</feature>
<evidence type="ECO:0000256" key="1">
    <source>
        <dbReference type="ARBA" id="ARBA00004651"/>
    </source>
</evidence>
<dbReference type="Pfam" id="PF00795">
    <property type="entry name" value="CN_hydrolase"/>
    <property type="match status" value="1"/>
</dbReference>
<dbReference type="EC" id="2.3.1.269" evidence="9"/>
<name>A0A8J6PJJ6_9FLAO</name>
<dbReference type="InterPro" id="IPR045378">
    <property type="entry name" value="LNT_N"/>
</dbReference>